<keyword evidence="8" id="KW-0547">Nucleotide-binding</keyword>
<evidence type="ECO:0000313" key="19">
    <source>
        <dbReference type="Proteomes" id="UP001596113"/>
    </source>
</evidence>
<name>A0ABW0HYC3_9BACL</name>
<dbReference type="EC" id="2.7.13.3" evidence="3"/>
<dbReference type="SUPFAM" id="SSF55874">
    <property type="entry name" value="ATPase domain of HSP90 chaperone/DNA topoisomerase II/histidine kinase"/>
    <property type="match status" value="1"/>
</dbReference>
<feature type="coiled-coil region" evidence="14">
    <location>
        <begin position="345"/>
        <end position="379"/>
    </location>
</feature>
<dbReference type="GO" id="GO:0004673">
    <property type="term" value="F:protein histidine kinase activity"/>
    <property type="evidence" value="ECO:0007669"/>
    <property type="project" value="UniProtKB-EC"/>
</dbReference>
<evidence type="ECO:0000256" key="3">
    <source>
        <dbReference type="ARBA" id="ARBA00012438"/>
    </source>
</evidence>
<evidence type="ECO:0000313" key="18">
    <source>
        <dbReference type="EMBL" id="MFC5405290.1"/>
    </source>
</evidence>
<keyword evidence="19" id="KW-1185">Reference proteome</keyword>
<dbReference type="InterPro" id="IPR050640">
    <property type="entry name" value="Bact_2-comp_sensor_kinase"/>
</dbReference>
<dbReference type="Pfam" id="PF02743">
    <property type="entry name" value="dCache_1"/>
    <property type="match status" value="1"/>
</dbReference>
<proteinExistence type="predicted"/>
<evidence type="ECO:0000256" key="4">
    <source>
        <dbReference type="ARBA" id="ARBA00022475"/>
    </source>
</evidence>
<evidence type="ECO:0000256" key="6">
    <source>
        <dbReference type="ARBA" id="ARBA00022679"/>
    </source>
</evidence>
<feature type="domain" description="Histidine kinase" evidence="16">
    <location>
        <begin position="467"/>
        <end position="583"/>
    </location>
</feature>
<evidence type="ECO:0000256" key="7">
    <source>
        <dbReference type="ARBA" id="ARBA00022692"/>
    </source>
</evidence>
<dbReference type="InterPro" id="IPR003660">
    <property type="entry name" value="HAMP_dom"/>
</dbReference>
<dbReference type="PANTHER" id="PTHR34220">
    <property type="entry name" value="SENSOR HISTIDINE KINASE YPDA"/>
    <property type="match status" value="1"/>
</dbReference>
<keyword evidence="6 18" id="KW-0808">Transferase</keyword>
<dbReference type="Pfam" id="PF02518">
    <property type="entry name" value="HATPase_c"/>
    <property type="match status" value="1"/>
</dbReference>
<keyword evidence="11 15" id="KW-1133">Transmembrane helix</keyword>
<feature type="domain" description="HAMP" evidence="17">
    <location>
        <begin position="312"/>
        <end position="364"/>
    </location>
</feature>
<keyword evidence="12" id="KW-0902">Two-component regulatory system</keyword>
<evidence type="ECO:0000256" key="11">
    <source>
        <dbReference type="ARBA" id="ARBA00022989"/>
    </source>
</evidence>
<comment type="subcellular location">
    <subcellularLocation>
        <location evidence="2">Cell membrane</location>
        <topology evidence="2">Multi-pass membrane protein</topology>
    </subcellularLocation>
</comment>
<sequence length="587" mass="65730">MTGWFRRSLKRKITFLLLVAILVPLLSLGLFSYYIASDLTEEKAKQSGISIMEQMGSNLEFFMRDIENSSIFLIGNKDVQQYLNASKEEANLRENRMTEFLSNLMYSKSYVSDITVYPASEALPVSNTTIFQVEVPDITTSEPDYYVDHPYWWTPLYPIHTAAGKKNVISLVRPVRNLFTFKDLGKIVISLDESFVAKTLRKSGIGDNGFMLLADGGGNVLSSSMTSPPRKIRAIFPELPAMPGMSGSLNYGTGAGKMTVLYRKLPESDWTLIGAIPFAEYKSQNRYVLALTAAAVGVALLAIVVLVVFFIQRLTRPLRMLTSFLKDTDPEEPMRTYPVESMDEVGQLVRSYNKLSERIEALTDQVKKTEATKTEADMQALQAQINPHFLYNTLSSIHWMALMNEDRQTADMVGNLSDFLRFSLNKGAQFTTVEQEIAHVRHYANIQAMRYPDQFDIVFAVEQRLYDKRILKLLLQPLIENALVHGLQKKPGKGAISVHASMQTDSMTFTVEDSGAGIEPDKLAFIIARINEPEDVNGEAKDHYGLRNVNSRLLLHYGAEAVLHIESTAGVGTRISFTLPVTEDAIG</sequence>
<dbReference type="InterPro" id="IPR003594">
    <property type="entry name" value="HATPase_dom"/>
</dbReference>
<organism evidence="18 19">
    <name type="scientific">Cohnella soli</name>
    <dbReference type="NCBI Taxonomy" id="425005"/>
    <lineage>
        <taxon>Bacteria</taxon>
        <taxon>Bacillati</taxon>
        <taxon>Bacillota</taxon>
        <taxon>Bacilli</taxon>
        <taxon>Bacillales</taxon>
        <taxon>Paenibacillaceae</taxon>
        <taxon>Cohnella</taxon>
    </lineage>
</organism>
<dbReference type="EMBL" id="JBHSMI010000029">
    <property type="protein sequence ID" value="MFC5405290.1"/>
    <property type="molecule type" value="Genomic_DNA"/>
</dbReference>
<keyword evidence="7 15" id="KW-0812">Transmembrane</keyword>
<dbReference type="InterPro" id="IPR033479">
    <property type="entry name" value="dCache_1"/>
</dbReference>
<comment type="caution">
    <text evidence="18">The sequence shown here is derived from an EMBL/GenBank/DDBJ whole genome shotgun (WGS) entry which is preliminary data.</text>
</comment>
<keyword evidence="9 18" id="KW-0418">Kinase</keyword>
<dbReference type="PROSITE" id="PS50885">
    <property type="entry name" value="HAMP"/>
    <property type="match status" value="1"/>
</dbReference>
<evidence type="ECO:0000256" key="12">
    <source>
        <dbReference type="ARBA" id="ARBA00023012"/>
    </source>
</evidence>
<dbReference type="PANTHER" id="PTHR34220:SF11">
    <property type="entry name" value="SENSOR PROTEIN KINASE HPTS"/>
    <property type="match status" value="1"/>
</dbReference>
<evidence type="ECO:0000256" key="15">
    <source>
        <dbReference type="SAM" id="Phobius"/>
    </source>
</evidence>
<keyword evidence="5" id="KW-0597">Phosphoprotein</keyword>
<evidence type="ECO:0000259" key="16">
    <source>
        <dbReference type="PROSITE" id="PS50109"/>
    </source>
</evidence>
<evidence type="ECO:0000256" key="14">
    <source>
        <dbReference type="SAM" id="Coils"/>
    </source>
</evidence>
<dbReference type="InterPro" id="IPR010559">
    <property type="entry name" value="Sig_transdc_His_kin_internal"/>
</dbReference>
<feature type="transmembrane region" description="Helical" evidence="15">
    <location>
        <begin position="12"/>
        <end position="36"/>
    </location>
</feature>
<comment type="catalytic activity">
    <reaction evidence="1">
        <text>ATP + protein L-histidine = ADP + protein N-phospho-L-histidine.</text>
        <dbReference type="EC" id="2.7.13.3"/>
    </reaction>
</comment>
<evidence type="ECO:0000256" key="10">
    <source>
        <dbReference type="ARBA" id="ARBA00022840"/>
    </source>
</evidence>
<reference evidence="19" key="1">
    <citation type="journal article" date="2019" name="Int. J. Syst. Evol. Microbiol.">
        <title>The Global Catalogue of Microorganisms (GCM) 10K type strain sequencing project: providing services to taxonomists for standard genome sequencing and annotation.</title>
        <authorList>
            <consortium name="The Broad Institute Genomics Platform"/>
            <consortium name="The Broad Institute Genome Sequencing Center for Infectious Disease"/>
            <person name="Wu L."/>
            <person name="Ma J."/>
        </authorList>
    </citation>
    <scope>NUCLEOTIDE SEQUENCE [LARGE SCALE GENOMIC DNA]</scope>
    <source>
        <strain evidence="19">CGMCC 1.18575</strain>
    </source>
</reference>
<dbReference type="RefSeq" id="WP_378136403.1">
    <property type="nucleotide sequence ID" value="NZ_JBHSMI010000029.1"/>
</dbReference>
<dbReference type="Gene3D" id="3.30.565.10">
    <property type="entry name" value="Histidine kinase-like ATPase, C-terminal domain"/>
    <property type="match status" value="1"/>
</dbReference>
<feature type="transmembrane region" description="Helical" evidence="15">
    <location>
        <begin position="287"/>
        <end position="311"/>
    </location>
</feature>
<protein>
    <recommendedName>
        <fullName evidence="3">histidine kinase</fullName>
        <ecNumber evidence="3">2.7.13.3</ecNumber>
    </recommendedName>
</protein>
<dbReference type="InterPro" id="IPR036890">
    <property type="entry name" value="HATPase_C_sf"/>
</dbReference>
<evidence type="ECO:0000256" key="2">
    <source>
        <dbReference type="ARBA" id="ARBA00004651"/>
    </source>
</evidence>
<dbReference type="PROSITE" id="PS50109">
    <property type="entry name" value="HIS_KIN"/>
    <property type="match status" value="1"/>
</dbReference>
<evidence type="ECO:0000259" key="17">
    <source>
        <dbReference type="PROSITE" id="PS50885"/>
    </source>
</evidence>
<dbReference type="SMART" id="SM00387">
    <property type="entry name" value="HATPase_c"/>
    <property type="match status" value="1"/>
</dbReference>
<dbReference type="CDD" id="cd06225">
    <property type="entry name" value="HAMP"/>
    <property type="match status" value="1"/>
</dbReference>
<keyword evidence="4" id="KW-1003">Cell membrane</keyword>
<dbReference type="Proteomes" id="UP001596113">
    <property type="component" value="Unassembled WGS sequence"/>
</dbReference>
<dbReference type="InterPro" id="IPR005467">
    <property type="entry name" value="His_kinase_dom"/>
</dbReference>
<keyword evidence="14" id="KW-0175">Coiled coil</keyword>
<evidence type="ECO:0000256" key="5">
    <source>
        <dbReference type="ARBA" id="ARBA00022553"/>
    </source>
</evidence>
<evidence type="ECO:0000256" key="9">
    <source>
        <dbReference type="ARBA" id="ARBA00022777"/>
    </source>
</evidence>
<gene>
    <name evidence="18" type="ORF">ACFPOF_21320</name>
</gene>
<accession>A0ABW0HYC3</accession>
<evidence type="ECO:0000256" key="13">
    <source>
        <dbReference type="ARBA" id="ARBA00023136"/>
    </source>
</evidence>
<evidence type="ECO:0000256" key="1">
    <source>
        <dbReference type="ARBA" id="ARBA00000085"/>
    </source>
</evidence>
<evidence type="ECO:0000256" key="8">
    <source>
        <dbReference type="ARBA" id="ARBA00022741"/>
    </source>
</evidence>
<keyword evidence="13 15" id="KW-0472">Membrane</keyword>
<dbReference type="Pfam" id="PF06580">
    <property type="entry name" value="His_kinase"/>
    <property type="match status" value="1"/>
</dbReference>
<keyword evidence="10" id="KW-0067">ATP-binding</keyword>
<dbReference type="Gene3D" id="6.10.340.10">
    <property type="match status" value="1"/>
</dbReference>